<comment type="caution">
    <text evidence="2">The sequence shown here is derived from an EMBL/GenBank/DDBJ whole genome shotgun (WGS) entry which is preliminary data.</text>
</comment>
<dbReference type="Gene3D" id="2.60.120.10">
    <property type="entry name" value="Jelly Rolls"/>
    <property type="match status" value="1"/>
</dbReference>
<dbReference type="AlphaFoldDB" id="W7BET1"/>
<protein>
    <submittedName>
        <fullName evidence="2">cAMP-binding domain-containing protein</fullName>
    </submittedName>
</protein>
<dbReference type="EMBL" id="AODE01000038">
    <property type="protein sequence ID" value="EUJ25644.1"/>
    <property type="molecule type" value="Genomic_DNA"/>
</dbReference>
<dbReference type="RefSeq" id="WP_036081919.1">
    <property type="nucleotide sequence ID" value="NZ_AODE01000038.1"/>
</dbReference>
<evidence type="ECO:0000313" key="2">
    <source>
        <dbReference type="EMBL" id="EUJ25644.1"/>
    </source>
</evidence>
<dbReference type="SUPFAM" id="SSF51206">
    <property type="entry name" value="cAMP-binding domain-like"/>
    <property type="match status" value="1"/>
</dbReference>
<accession>W7BET1</accession>
<gene>
    <name evidence="2" type="ORF">PCORN_16545</name>
</gene>
<name>W7BET1_9LIST</name>
<sequence length="174" mass="21021">MSDFWKRKIILIWRKERLNLKTKEDSSSKIVYMVESGVAAIMYDADIIDFVSEGDFIGLQYRWEKACAEALTEKLVVWQFERDDIFFEMEQIQEGYLYFYNFMRTSFERYIQKIVASTKPNSERVTLLLSCISRWFGEETEDGYYKIPKYFTRRILANYTGISYIREVWHIICY</sequence>
<evidence type="ECO:0000256" key="1">
    <source>
        <dbReference type="ARBA" id="ARBA00023159"/>
    </source>
</evidence>
<dbReference type="STRING" id="1265820.PCORN_16545"/>
<dbReference type="Proteomes" id="UP000019254">
    <property type="component" value="Unassembled WGS sequence"/>
</dbReference>
<organism evidence="2 3">
    <name type="scientific">Listeria cornellensis FSL F6-0969</name>
    <dbReference type="NCBI Taxonomy" id="1265820"/>
    <lineage>
        <taxon>Bacteria</taxon>
        <taxon>Bacillati</taxon>
        <taxon>Bacillota</taxon>
        <taxon>Bacilli</taxon>
        <taxon>Bacillales</taxon>
        <taxon>Listeriaceae</taxon>
        <taxon>Listeria</taxon>
    </lineage>
</organism>
<keyword evidence="3" id="KW-1185">Reference proteome</keyword>
<proteinExistence type="predicted"/>
<keyword evidence="1" id="KW-0010">Activator</keyword>
<dbReference type="InterPro" id="IPR014710">
    <property type="entry name" value="RmlC-like_jellyroll"/>
</dbReference>
<reference evidence="2 3" key="1">
    <citation type="journal article" date="2014" name="Int. J. Syst. Evol. Microbiol.">
        <title>Listeria floridensis sp. nov., Listeria aquatica sp. nov., Listeria cornellensis sp. nov., Listeria riparia sp. nov. and Listeria grandensis sp. nov., from agricultural and natural environments.</title>
        <authorList>
            <person name="den Bakker H.C."/>
            <person name="Warchocki S."/>
            <person name="Wright E.M."/>
            <person name="Allred A.F."/>
            <person name="Ahlstrom C."/>
            <person name="Manuel C.S."/>
            <person name="Stasiewicz M.J."/>
            <person name="Burrell A."/>
            <person name="Roof S."/>
            <person name="Strawn L."/>
            <person name="Fortes E.D."/>
            <person name="Nightingale K.K."/>
            <person name="Kephart D."/>
            <person name="Wiedmann M."/>
        </authorList>
    </citation>
    <scope>NUCLEOTIDE SEQUENCE [LARGE SCALE GENOMIC DNA]</scope>
    <source>
        <strain evidence="3">FSL F6-969</strain>
    </source>
</reference>
<evidence type="ECO:0000313" key="3">
    <source>
        <dbReference type="Proteomes" id="UP000019254"/>
    </source>
</evidence>
<dbReference type="InterPro" id="IPR018490">
    <property type="entry name" value="cNMP-bd_dom_sf"/>
</dbReference>
<dbReference type="PATRIC" id="fig|1265820.5.peg.3274"/>